<evidence type="ECO:0000256" key="1">
    <source>
        <dbReference type="SAM" id="SignalP"/>
    </source>
</evidence>
<keyword evidence="3" id="KW-1185">Reference proteome</keyword>
<reference evidence="2 3" key="1">
    <citation type="submission" date="2023-03" db="EMBL/GenBank/DDBJ databases">
        <title>Diaphorobacter basophil sp. nov., isolated from a sewage-treatment plant.</title>
        <authorList>
            <person name="Yang K."/>
        </authorList>
    </citation>
    <scope>NUCLEOTIDE SEQUENCE [LARGE SCALE GENOMIC DNA]</scope>
    <source>
        <strain evidence="2 3">Y-1</strain>
    </source>
</reference>
<accession>A0ABZ0J0Y7</accession>
<feature type="signal peptide" evidence="1">
    <location>
        <begin position="1"/>
        <end position="32"/>
    </location>
</feature>
<dbReference type="EMBL" id="CP136921">
    <property type="protein sequence ID" value="WOO31281.1"/>
    <property type="molecule type" value="Genomic_DNA"/>
</dbReference>
<evidence type="ECO:0000313" key="3">
    <source>
        <dbReference type="Proteomes" id="UP001303211"/>
    </source>
</evidence>
<dbReference type="Proteomes" id="UP001303211">
    <property type="component" value="Chromosome"/>
</dbReference>
<dbReference type="RefSeq" id="WP_317700756.1">
    <property type="nucleotide sequence ID" value="NZ_CP136921.1"/>
</dbReference>
<gene>
    <name evidence="2" type="ORF">P4826_12780</name>
</gene>
<evidence type="ECO:0008006" key="4">
    <source>
        <dbReference type="Google" id="ProtNLM"/>
    </source>
</evidence>
<sequence length="167" mass="18186">MTTAKYRRTLRHVAASAMALALGATMALPGWAAGPAAAPATSGQAKAGQPVIVEEDVTLFELVPGTLYLNGGIGKDEQARMHQDAHHWRLRMTFSDRSDNEFVAGVQLKVFDKAGQLVLRLKDAGPMTYVQLPQGDYRVTASYKGNRLERMVHVGPKGLDANFHWAI</sequence>
<feature type="chain" id="PRO_5045702288" description="Carboxypeptidase regulatory-like domain-containing protein" evidence="1">
    <location>
        <begin position="33"/>
        <end position="167"/>
    </location>
</feature>
<organism evidence="2 3">
    <name type="scientific">Diaphorobacter limosus</name>
    <dbReference type="NCBI Taxonomy" id="3036128"/>
    <lineage>
        <taxon>Bacteria</taxon>
        <taxon>Pseudomonadati</taxon>
        <taxon>Pseudomonadota</taxon>
        <taxon>Betaproteobacteria</taxon>
        <taxon>Burkholderiales</taxon>
        <taxon>Comamonadaceae</taxon>
        <taxon>Diaphorobacter</taxon>
    </lineage>
</organism>
<name>A0ABZ0J0Y7_9BURK</name>
<keyword evidence="1" id="KW-0732">Signal</keyword>
<proteinExistence type="predicted"/>
<evidence type="ECO:0000313" key="2">
    <source>
        <dbReference type="EMBL" id="WOO31281.1"/>
    </source>
</evidence>
<protein>
    <recommendedName>
        <fullName evidence="4">Carboxypeptidase regulatory-like domain-containing protein</fullName>
    </recommendedName>
</protein>